<reference evidence="1 2" key="1">
    <citation type="journal article" date="2020" name="Nature">
        <title>Six reference-quality genomes reveal evolution of bat adaptations.</title>
        <authorList>
            <person name="Jebb D."/>
            <person name="Huang Z."/>
            <person name="Pippel M."/>
            <person name="Hughes G.M."/>
            <person name="Lavrichenko K."/>
            <person name="Devanna P."/>
            <person name="Winkler S."/>
            <person name="Jermiin L.S."/>
            <person name="Skirmuntt E.C."/>
            <person name="Katzourakis A."/>
            <person name="Burkitt-Gray L."/>
            <person name="Ray D.A."/>
            <person name="Sullivan K.A.M."/>
            <person name="Roscito J.G."/>
            <person name="Kirilenko B.M."/>
            <person name="Davalos L.M."/>
            <person name="Corthals A.P."/>
            <person name="Power M.L."/>
            <person name="Jones G."/>
            <person name="Ransome R.D."/>
            <person name="Dechmann D.K.N."/>
            <person name="Locatelli A.G."/>
            <person name="Puechmaille S.J."/>
            <person name="Fedrigo O."/>
            <person name="Jarvis E.D."/>
            <person name="Hiller M."/>
            <person name="Vernes S.C."/>
            <person name="Myers E.W."/>
            <person name="Teeling E.C."/>
        </authorList>
    </citation>
    <scope>NUCLEOTIDE SEQUENCE [LARGE SCALE GENOMIC DNA]</scope>
    <source>
        <strain evidence="1">MMolMol1</strain>
        <tissue evidence="1">Muscle</tissue>
    </source>
</reference>
<evidence type="ECO:0000313" key="1">
    <source>
        <dbReference type="EMBL" id="KAF6429636.1"/>
    </source>
</evidence>
<sequence length="142" mass="16113">MAKAKKLQHLSDLRAHTIHTSDPDDKYQLGFRGYTEVASFSCHPSHSNLRSVHLPIFLVIVLSFFIDEVPPCLSKHLLGKLLSQALDLHLCKIPLLFLKGLWHSRNLLLFCTLHGFCSSVTFKTSQPKESQLVLLIRQQLAQ</sequence>
<comment type="caution">
    <text evidence="1">The sequence shown here is derived from an EMBL/GenBank/DDBJ whole genome shotgun (WGS) entry which is preliminary data.</text>
</comment>
<dbReference type="EMBL" id="JACASF010000015">
    <property type="protein sequence ID" value="KAF6429636.1"/>
    <property type="molecule type" value="Genomic_DNA"/>
</dbReference>
<dbReference type="AlphaFoldDB" id="A0A7J8E2Z7"/>
<dbReference type="Proteomes" id="UP000550707">
    <property type="component" value="Unassembled WGS sequence"/>
</dbReference>
<evidence type="ECO:0000313" key="2">
    <source>
        <dbReference type="Proteomes" id="UP000550707"/>
    </source>
</evidence>
<organism evidence="1 2">
    <name type="scientific">Molossus molossus</name>
    <name type="common">Pallas' mastiff bat</name>
    <name type="synonym">Vespertilio molossus</name>
    <dbReference type="NCBI Taxonomy" id="27622"/>
    <lineage>
        <taxon>Eukaryota</taxon>
        <taxon>Metazoa</taxon>
        <taxon>Chordata</taxon>
        <taxon>Craniata</taxon>
        <taxon>Vertebrata</taxon>
        <taxon>Euteleostomi</taxon>
        <taxon>Mammalia</taxon>
        <taxon>Eutheria</taxon>
        <taxon>Laurasiatheria</taxon>
        <taxon>Chiroptera</taxon>
        <taxon>Yangochiroptera</taxon>
        <taxon>Molossidae</taxon>
        <taxon>Molossus</taxon>
    </lineage>
</organism>
<proteinExistence type="predicted"/>
<accession>A0A7J8E2Z7</accession>
<gene>
    <name evidence="1" type="ORF">HJG59_008998</name>
</gene>
<name>A0A7J8E2Z7_MOLMO</name>
<keyword evidence="2" id="KW-1185">Reference proteome</keyword>
<protein>
    <submittedName>
        <fullName evidence="1">Uncharacterized protein</fullName>
    </submittedName>
</protein>
<dbReference type="InParanoid" id="A0A7J8E2Z7"/>